<organism evidence="2 3">
    <name type="scientific">Nestor notabilis</name>
    <name type="common">Kea</name>
    <dbReference type="NCBI Taxonomy" id="176057"/>
    <lineage>
        <taxon>Eukaryota</taxon>
        <taxon>Metazoa</taxon>
        <taxon>Chordata</taxon>
        <taxon>Craniata</taxon>
        <taxon>Vertebrata</taxon>
        <taxon>Euteleostomi</taxon>
        <taxon>Archelosauria</taxon>
        <taxon>Archosauria</taxon>
        <taxon>Dinosauria</taxon>
        <taxon>Saurischia</taxon>
        <taxon>Theropoda</taxon>
        <taxon>Coelurosauria</taxon>
        <taxon>Aves</taxon>
        <taxon>Neognathae</taxon>
        <taxon>Neoaves</taxon>
        <taxon>Telluraves</taxon>
        <taxon>Australaves</taxon>
        <taxon>Psittaciformes</taxon>
        <taxon>Psittacidae</taxon>
        <taxon>Nestor</taxon>
    </lineage>
</organism>
<evidence type="ECO:0000313" key="3">
    <source>
        <dbReference type="Proteomes" id="UP000053840"/>
    </source>
</evidence>
<dbReference type="GO" id="GO:0007229">
    <property type="term" value="P:integrin-mediated signaling pathway"/>
    <property type="evidence" value="ECO:0007669"/>
    <property type="project" value="InterPro"/>
</dbReference>
<dbReference type="AlphaFoldDB" id="A0A091SAB8"/>
<dbReference type="GO" id="GO:0072659">
    <property type="term" value="P:protein localization to plasma membrane"/>
    <property type="evidence" value="ECO:0007669"/>
    <property type="project" value="TreeGrafter"/>
</dbReference>
<accession>A0A091SAB8</accession>
<protein>
    <submittedName>
        <fullName evidence="2">Uncharacterized protein</fullName>
    </submittedName>
</protein>
<feature type="compositionally biased region" description="Low complexity" evidence="1">
    <location>
        <begin position="1"/>
        <end position="16"/>
    </location>
</feature>
<dbReference type="EMBL" id="KK946826">
    <property type="protein sequence ID" value="KFQ55063.1"/>
    <property type="molecule type" value="Genomic_DNA"/>
</dbReference>
<proteinExistence type="predicted"/>
<dbReference type="PANTHER" id="PTHR16830:SF12">
    <property type="entry name" value="PDZ DOMAIN-CONTAINING PROTEIN"/>
    <property type="match status" value="1"/>
</dbReference>
<dbReference type="Proteomes" id="UP000053840">
    <property type="component" value="Unassembled WGS sequence"/>
</dbReference>
<dbReference type="GO" id="GO:0005886">
    <property type="term" value="C:plasma membrane"/>
    <property type="evidence" value="ECO:0007669"/>
    <property type="project" value="InterPro"/>
</dbReference>
<dbReference type="InterPro" id="IPR043443">
    <property type="entry name" value="FYB1/2-like"/>
</dbReference>
<feature type="non-terminal residue" evidence="2">
    <location>
        <position position="127"/>
    </location>
</feature>
<evidence type="ECO:0000256" key="1">
    <source>
        <dbReference type="SAM" id="MobiDB-lite"/>
    </source>
</evidence>
<reference evidence="2 3" key="1">
    <citation type="submission" date="2014-04" db="EMBL/GenBank/DDBJ databases">
        <title>Genome evolution of avian class.</title>
        <authorList>
            <person name="Zhang G."/>
            <person name="Li C."/>
        </authorList>
    </citation>
    <scope>NUCLEOTIDE SEQUENCE [LARGE SCALE GENOMIC DNA]</scope>
    <source>
        <strain evidence="2">BGI_N333</strain>
    </source>
</reference>
<feature type="region of interest" description="Disordered" evidence="1">
    <location>
        <begin position="1"/>
        <end position="72"/>
    </location>
</feature>
<keyword evidence="3" id="KW-1185">Reference proteome</keyword>
<dbReference type="GO" id="GO:0050852">
    <property type="term" value="P:T cell receptor signaling pathway"/>
    <property type="evidence" value="ECO:0007669"/>
    <property type="project" value="TreeGrafter"/>
</dbReference>
<sequence>KGAPAVPVAAPMGAVGSPHSMGHPAQPRRKPLPHIKALGARPDKPRRPPVVDLEKFGASAHPGTPIHPAMEPPRSAQLELSNRSLPPHRDEDKIYDDVEPVGLIRRAQGFPLPAMCQPPANPCPRGG</sequence>
<gene>
    <name evidence="2" type="ORF">N333_00967</name>
</gene>
<dbReference type="PANTHER" id="PTHR16830">
    <property type="entry name" value="SH2 CONTAINING ADAPTOR PRAM-1 RELATED"/>
    <property type="match status" value="1"/>
</dbReference>
<evidence type="ECO:0000313" key="2">
    <source>
        <dbReference type="EMBL" id="KFQ55063.1"/>
    </source>
</evidence>
<feature type="non-terminal residue" evidence="2">
    <location>
        <position position="1"/>
    </location>
</feature>
<name>A0A091SAB8_NESNO</name>